<accession>A0A1E1XGB9</accession>
<dbReference type="Pfam" id="PF25898">
    <property type="entry name" value="LolA_2nd_metazoa"/>
    <property type="match status" value="1"/>
</dbReference>
<dbReference type="InterPro" id="IPR058831">
    <property type="entry name" value="LolA-like_dom_2nd"/>
</dbReference>
<dbReference type="EMBL" id="GFAC01000884">
    <property type="protein sequence ID" value="JAT98304.1"/>
    <property type="molecule type" value="mRNA"/>
</dbReference>
<sequence length="622" mass="70926">MHRWLSVAFLLTATAASVGGLVMGKLPASFQAMGQSYTLSDCSPEARASESSIAAGFRESYREDSRNGNKRAALVVDVGTISTVRFVEDSALNETVQIEGGQCSRVNMDVLNMQNIHLLKDENGSVAFPVRQMLSLPQPNERPVKGTCRGQPCITWTVRQPPVTKKGDDGSVIVSRDTYYLVWTDFTEENSWSSMSQERNVPLELRLCREENTTRPDDDVTETTTQLNVIEILHFTHDAVFGDDLEYPDGVYCENFASKEWKLNTSPLTYISYSAEVAMDESGFRYVADSRVHMDTLERLYRIDYTPETAYFNNVTVPRGVKSVSRIISGISGLVFDIQRTNKGNTRCQRRELKRLPFMKEAIIDFQDMSKLSPELFFGTDRTMYVLKKTTRKRGIPCNVWQGRRNDWPPGANITTVWEWCVRDEKEKPTSGMWDSPRLPIVSLEIYHWQAADDVHDDQVPDENWRKMTFSFYRVDSANKWVTDLQAFDVTECMDEDIDPMQFELKYPEAKYEDVLNITIEPLFLGMCKYHIVQSLKSKVGALRVGKLRAVFDEEKKLHIQFTLLGKFPDIKGEPTLEELQELLEKDVDAGVLKISMTAPGKQENIEFTAVPHSLRSADEDF</sequence>
<evidence type="ECO:0000259" key="2">
    <source>
        <dbReference type="Pfam" id="PF25898"/>
    </source>
</evidence>
<keyword evidence="1" id="KW-0732">Signal</keyword>
<evidence type="ECO:0000313" key="3">
    <source>
        <dbReference type="EMBL" id="JAT98304.1"/>
    </source>
</evidence>
<feature type="signal peptide" evidence="1">
    <location>
        <begin position="1"/>
        <end position="20"/>
    </location>
</feature>
<organism evidence="3">
    <name type="scientific">Amblyomma aureolatum</name>
    <dbReference type="NCBI Taxonomy" id="187763"/>
    <lineage>
        <taxon>Eukaryota</taxon>
        <taxon>Metazoa</taxon>
        <taxon>Ecdysozoa</taxon>
        <taxon>Arthropoda</taxon>
        <taxon>Chelicerata</taxon>
        <taxon>Arachnida</taxon>
        <taxon>Acari</taxon>
        <taxon>Parasitiformes</taxon>
        <taxon>Ixodida</taxon>
        <taxon>Ixodoidea</taxon>
        <taxon>Ixodidae</taxon>
        <taxon>Amblyomminae</taxon>
        <taxon>Amblyomma</taxon>
    </lineage>
</organism>
<dbReference type="PANTHER" id="PTHR36902:SF1">
    <property type="entry name" value="ENRICHED IN SURFACE-LABELED PROTEOME PROTEIN 9"/>
    <property type="match status" value="1"/>
</dbReference>
<protein>
    <submittedName>
        <fullName evidence="3">Putative secreted protein</fullName>
    </submittedName>
</protein>
<dbReference type="PANTHER" id="PTHR36902">
    <property type="entry name" value="ENRICHED IN SURFACE-LABELED PROTEOME PROTEIN 9"/>
    <property type="match status" value="1"/>
</dbReference>
<reference evidence="3" key="1">
    <citation type="journal article" date="2017" name="Front. Cell. Infect. Microbiol.">
        <title>The Distinct Transcriptional Response of the Midgut of Amblyomma sculptum and Amblyomma aureolatum Ticks to Rickettsia rickettsii Correlates to Their Differences in Susceptibility to Infection.</title>
        <authorList>
            <person name="Martins L.A."/>
            <person name="Galletti M.F.B.M."/>
            <person name="Ribeiro J.M."/>
            <person name="Fujita A."/>
            <person name="Costa F.B."/>
            <person name="Labruna M.B."/>
            <person name="Daffre S."/>
            <person name="Fogaca A.C."/>
        </authorList>
    </citation>
    <scope>NUCLEOTIDE SEQUENCE</scope>
</reference>
<feature type="chain" id="PRO_5009116095" evidence="1">
    <location>
        <begin position="21"/>
        <end position="622"/>
    </location>
</feature>
<feature type="non-terminal residue" evidence="3">
    <location>
        <position position="622"/>
    </location>
</feature>
<name>A0A1E1XGB9_9ACAR</name>
<proteinExistence type="evidence at transcript level"/>
<feature type="domain" description="LolA-like" evidence="2">
    <location>
        <begin position="248"/>
        <end position="493"/>
    </location>
</feature>
<evidence type="ECO:0000256" key="1">
    <source>
        <dbReference type="SAM" id="SignalP"/>
    </source>
</evidence>
<dbReference type="AlphaFoldDB" id="A0A1E1XGB9"/>